<evidence type="ECO:0000256" key="2">
    <source>
        <dbReference type="ARBA" id="ARBA00009045"/>
    </source>
</evidence>
<proteinExistence type="inferred from homology"/>
<evidence type="ECO:0000256" key="5">
    <source>
        <dbReference type="ARBA" id="ARBA00022801"/>
    </source>
</evidence>
<dbReference type="GO" id="GO:0016020">
    <property type="term" value="C:membrane"/>
    <property type="evidence" value="ECO:0007669"/>
    <property type="project" value="UniProtKB-SubCell"/>
</dbReference>
<comment type="similarity">
    <text evidence="2">Belongs to the peptidase S54 family.</text>
</comment>
<dbReference type="Pfam" id="PF01694">
    <property type="entry name" value="Rhomboid"/>
    <property type="match status" value="1"/>
</dbReference>
<dbReference type="InterPro" id="IPR036443">
    <property type="entry name" value="Znf_RanBP2_sf"/>
</dbReference>
<organism evidence="9 10">
    <name type="scientific">Kingdonia uniflora</name>
    <dbReference type="NCBI Taxonomy" id="39325"/>
    <lineage>
        <taxon>Eukaryota</taxon>
        <taxon>Viridiplantae</taxon>
        <taxon>Streptophyta</taxon>
        <taxon>Embryophyta</taxon>
        <taxon>Tracheophyta</taxon>
        <taxon>Spermatophyta</taxon>
        <taxon>Magnoliopsida</taxon>
        <taxon>Ranunculales</taxon>
        <taxon>Circaeasteraceae</taxon>
        <taxon>Kingdonia</taxon>
    </lineage>
</organism>
<protein>
    <recommendedName>
        <fullName evidence="8">Peptidase S54 rhomboid domain-containing protein</fullName>
    </recommendedName>
</protein>
<evidence type="ECO:0000256" key="4">
    <source>
        <dbReference type="ARBA" id="ARBA00022692"/>
    </source>
</evidence>
<accession>A0A7J7N898</accession>
<dbReference type="AlphaFoldDB" id="A0A7J7N898"/>
<dbReference type="FunFam" id="1.20.1540.10:FF:000008">
    <property type="entry name" value="RHOMBOID-like protein 13"/>
    <property type="match status" value="1"/>
</dbReference>
<evidence type="ECO:0000256" key="1">
    <source>
        <dbReference type="ARBA" id="ARBA00004141"/>
    </source>
</evidence>
<keyword evidence="3" id="KW-0645">Protease</keyword>
<keyword evidence="5" id="KW-0378">Hydrolase</keyword>
<dbReference type="Proteomes" id="UP000541444">
    <property type="component" value="Unassembled WGS sequence"/>
</dbReference>
<evidence type="ECO:0000259" key="8">
    <source>
        <dbReference type="Pfam" id="PF01694"/>
    </source>
</evidence>
<dbReference type="OrthoDB" id="10257275at2759"/>
<dbReference type="InterPro" id="IPR035952">
    <property type="entry name" value="Rhomboid-like_sf"/>
</dbReference>
<sequence length="293" mass="32961">MERDDFPLQVLQALNKYCRLKRKPPVTSALIVANTIIYFRSDLLDKVLPMIEEVGFNPHLILKDRDLKRFLVSAFFHLDELHLGGNNMTSLLWKGFQLENSMGSAKFASMVATLLGMSHVTTLLLTKSLTFFNIREPYYLNTSVGFSGVLFAMEVVLNDPKNHNTSVEGLVVPARHAAWAKLIILHILGPKAAFLGHLAGILAGILYLRLKRLSPGQDPLATMVKGVTGVLSCPFKFTQSLFQLWWRRISGRRTVAGKMTGWSLSGVWRCPVCIFYKSRKFKVCKTCGIQRDC</sequence>
<reference evidence="9 10" key="1">
    <citation type="journal article" date="2020" name="IScience">
        <title>Genome Sequencing of the Endangered Kingdonia uniflora (Circaeasteraceae, Ranunculales) Reveals Potential Mechanisms of Evolutionary Specialization.</title>
        <authorList>
            <person name="Sun Y."/>
            <person name="Deng T."/>
            <person name="Zhang A."/>
            <person name="Moore M.J."/>
            <person name="Landis J.B."/>
            <person name="Lin N."/>
            <person name="Zhang H."/>
            <person name="Zhang X."/>
            <person name="Huang J."/>
            <person name="Zhang X."/>
            <person name="Sun H."/>
            <person name="Wang H."/>
        </authorList>
    </citation>
    <scope>NUCLEOTIDE SEQUENCE [LARGE SCALE GENOMIC DNA]</scope>
    <source>
        <strain evidence="9">TB1705</strain>
        <tissue evidence="9">Leaf</tissue>
    </source>
</reference>
<dbReference type="SUPFAM" id="SSF144091">
    <property type="entry name" value="Rhomboid-like"/>
    <property type="match status" value="1"/>
</dbReference>
<dbReference type="GO" id="GO:0006508">
    <property type="term" value="P:proteolysis"/>
    <property type="evidence" value="ECO:0007669"/>
    <property type="project" value="UniProtKB-KW"/>
</dbReference>
<comment type="subcellular location">
    <subcellularLocation>
        <location evidence="1">Membrane</location>
        <topology evidence="1">Multi-pass membrane protein</topology>
    </subcellularLocation>
</comment>
<gene>
    <name evidence="9" type="ORF">GIB67_029308</name>
</gene>
<evidence type="ECO:0000313" key="10">
    <source>
        <dbReference type="Proteomes" id="UP000541444"/>
    </source>
</evidence>
<keyword evidence="7" id="KW-0472">Membrane</keyword>
<evidence type="ECO:0000256" key="3">
    <source>
        <dbReference type="ARBA" id="ARBA00022670"/>
    </source>
</evidence>
<keyword evidence="4" id="KW-0812">Transmembrane</keyword>
<keyword evidence="10" id="KW-1185">Reference proteome</keyword>
<dbReference type="InterPro" id="IPR022764">
    <property type="entry name" value="Peptidase_S54_rhomboid_dom"/>
</dbReference>
<dbReference type="PANTHER" id="PTHR43066:SF1">
    <property type="entry name" value="RHOMBOID PROTEIN 2"/>
    <property type="match status" value="1"/>
</dbReference>
<evidence type="ECO:0000256" key="7">
    <source>
        <dbReference type="ARBA" id="ARBA00023136"/>
    </source>
</evidence>
<dbReference type="SUPFAM" id="SSF90209">
    <property type="entry name" value="Ran binding protein zinc finger-like"/>
    <property type="match status" value="1"/>
</dbReference>
<evidence type="ECO:0000313" key="9">
    <source>
        <dbReference type="EMBL" id="KAF6163459.1"/>
    </source>
</evidence>
<dbReference type="EMBL" id="JACGCM010000981">
    <property type="protein sequence ID" value="KAF6163459.1"/>
    <property type="molecule type" value="Genomic_DNA"/>
</dbReference>
<feature type="domain" description="Peptidase S54 rhomboid" evidence="8">
    <location>
        <begin position="66"/>
        <end position="208"/>
    </location>
</feature>
<keyword evidence="6" id="KW-1133">Transmembrane helix</keyword>
<comment type="caution">
    <text evidence="9">The sequence shown here is derived from an EMBL/GenBank/DDBJ whole genome shotgun (WGS) entry which is preliminary data.</text>
</comment>
<dbReference type="GO" id="GO:0004252">
    <property type="term" value="F:serine-type endopeptidase activity"/>
    <property type="evidence" value="ECO:0007669"/>
    <property type="project" value="InterPro"/>
</dbReference>
<dbReference type="PANTHER" id="PTHR43066">
    <property type="entry name" value="RHOMBOID-RELATED PROTEIN"/>
    <property type="match status" value="1"/>
</dbReference>
<dbReference type="Gene3D" id="1.20.1540.10">
    <property type="entry name" value="Rhomboid-like"/>
    <property type="match status" value="1"/>
</dbReference>
<evidence type="ECO:0000256" key="6">
    <source>
        <dbReference type="ARBA" id="ARBA00022989"/>
    </source>
</evidence>
<name>A0A7J7N898_9MAGN</name>